<keyword evidence="1" id="KW-0732">Signal</keyword>
<dbReference type="EMBL" id="PDJD01000001">
    <property type="protein sequence ID" value="PFG20142.1"/>
    <property type="molecule type" value="Genomic_DNA"/>
</dbReference>
<dbReference type="PROSITE" id="PS51257">
    <property type="entry name" value="PROKAR_LIPOPROTEIN"/>
    <property type="match status" value="1"/>
</dbReference>
<sequence length="167" mass="17281">MHLTRPRSAVLPALALTAAGLLTACGSDAVTVEPAPSASDPICGIVLQNAPQVLADADRRATTSQSSLAWGDPAITLRCGLEPLEPTTDRCITVTGQGSESVDWVVKENDDVAGEDTERGRFVFTTYGRVPTVEVIVPVEYAGTDATAVLLDLAGAIAPTTAFAQCA</sequence>
<organism evidence="2 3">
    <name type="scientific">Serinibacter salmoneus</name>
    <dbReference type="NCBI Taxonomy" id="556530"/>
    <lineage>
        <taxon>Bacteria</taxon>
        <taxon>Bacillati</taxon>
        <taxon>Actinomycetota</taxon>
        <taxon>Actinomycetes</taxon>
        <taxon>Micrococcales</taxon>
        <taxon>Beutenbergiaceae</taxon>
        <taxon>Serinibacter</taxon>
    </lineage>
</organism>
<evidence type="ECO:0000313" key="3">
    <source>
        <dbReference type="Proteomes" id="UP000224915"/>
    </source>
</evidence>
<proteinExistence type="predicted"/>
<dbReference type="RefSeq" id="WP_098469169.1">
    <property type="nucleotide sequence ID" value="NZ_PDJD01000001.1"/>
</dbReference>
<keyword evidence="3" id="KW-1185">Reference proteome</keyword>
<reference evidence="2 3" key="1">
    <citation type="submission" date="2017-10" db="EMBL/GenBank/DDBJ databases">
        <title>Sequencing the genomes of 1000 actinobacteria strains.</title>
        <authorList>
            <person name="Klenk H.-P."/>
        </authorList>
    </citation>
    <scope>NUCLEOTIDE SEQUENCE [LARGE SCALE GENOMIC DNA]</scope>
    <source>
        <strain evidence="2 3">DSM 21801</strain>
    </source>
</reference>
<protein>
    <submittedName>
        <fullName evidence="2">Uncharacterized protein DUF3515</fullName>
    </submittedName>
</protein>
<dbReference type="InterPro" id="IPR021903">
    <property type="entry name" value="DUF3515"/>
</dbReference>
<dbReference type="AlphaFoldDB" id="A0A2A9D2H4"/>
<accession>A0A2A9D2H4</accession>
<dbReference type="OrthoDB" id="4331648at2"/>
<gene>
    <name evidence="2" type="ORF">ATL40_1729</name>
</gene>
<dbReference type="Proteomes" id="UP000224915">
    <property type="component" value="Unassembled WGS sequence"/>
</dbReference>
<dbReference type="Pfam" id="PF12028">
    <property type="entry name" value="DUF3515"/>
    <property type="match status" value="1"/>
</dbReference>
<comment type="caution">
    <text evidence="2">The sequence shown here is derived from an EMBL/GenBank/DDBJ whole genome shotgun (WGS) entry which is preliminary data.</text>
</comment>
<name>A0A2A9D2H4_9MICO</name>
<evidence type="ECO:0000256" key="1">
    <source>
        <dbReference type="SAM" id="SignalP"/>
    </source>
</evidence>
<evidence type="ECO:0000313" key="2">
    <source>
        <dbReference type="EMBL" id="PFG20142.1"/>
    </source>
</evidence>
<feature type="chain" id="PRO_5013060888" evidence="1">
    <location>
        <begin position="30"/>
        <end position="167"/>
    </location>
</feature>
<feature type="signal peptide" evidence="1">
    <location>
        <begin position="1"/>
        <end position="29"/>
    </location>
</feature>